<dbReference type="Pfam" id="PF13489">
    <property type="entry name" value="Methyltransf_23"/>
    <property type="match status" value="1"/>
</dbReference>
<proteinExistence type="predicted"/>
<organism evidence="1 2">
    <name type="scientific">Aspergillus clavatus (strain ATCC 1007 / CBS 513.65 / DSM 816 / NCTC 3887 / NRRL 1 / QM 1276 / 107)</name>
    <dbReference type="NCBI Taxonomy" id="344612"/>
    <lineage>
        <taxon>Eukaryota</taxon>
        <taxon>Fungi</taxon>
        <taxon>Dikarya</taxon>
        <taxon>Ascomycota</taxon>
        <taxon>Pezizomycotina</taxon>
        <taxon>Eurotiomycetes</taxon>
        <taxon>Eurotiomycetidae</taxon>
        <taxon>Eurotiales</taxon>
        <taxon>Aspergillaceae</taxon>
        <taxon>Aspergillus</taxon>
        <taxon>Aspergillus subgen. Fumigati</taxon>
    </lineage>
</organism>
<dbReference type="Gene3D" id="3.40.50.150">
    <property type="entry name" value="Vaccinia Virus protein VP39"/>
    <property type="match status" value="1"/>
</dbReference>
<dbReference type="PANTHER" id="PTHR43591">
    <property type="entry name" value="METHYLTRANSFERASE"/>
    <property type="match status" value="1"/>
</dbReference>
<dbReference type="GO" id="GO:0008168">
    <property type="term" value="F:methyltransferase activity"/>
    <property type="evidence" value="ECO:0007669"/>
    <property type="project" value="TreeGrafter"/>
</dbReference>
<reference evidence="1 2" key="1">
    <citation type="journal article" date="2008" name="PLoS Genet.">
        <title>Genomic islands in the pathogenic filamentous fungus Aspergillus fumigatus.</title>
        <authorList>
            <person name="Fedorova N.D."/>
            <person name="Khaldi N."/>
            <person name="Joardar V.S."/>
            <person name="Maiti R."/>
            <person name="Amedeo P."/>
            <person name="Anderson M.J."/>
            <person name="Crabtree J."/>
            <person name="Silva J.C."/>
            <person name="Badger J.H."/>
            <person name="Albarraq A."/>
            <person name="Angiuoli S."/>
            <person name="Bussey H."/>
            <person name="Bowyer P."/>
            <person name="Cotty P.J."/>
            <person name="Dyer P.S."/>
            <person name="Egan A."/>
            <person name="Galens K."/>
            <person name="Fraser-Liggett C.M."/>
            <person name="Haas B.J."/>
            <person name="Inman J.M."/>
            <person name="Kent R."/>
            <person name="Lemieux S."/>
            <person name="Malavazi I."/>
            <person name="Orvis J."/>
            <person name="Roemer T."/>
            <person name="Ronning C.M."/>
            <person name="Sundaram J.P."/>
            <person name="Sutton G."/>
            <person name="Turner G."/>
            <person name="Venter J.C."/>
            <person name="White O.R."/>
            <person name="Whitty B.R."/>
            <person name="Youngman P."/>
            <person name="Wolfe K.H."/>
            <person name="Goldman G.H."/>
            <person name="Wortman J.R."/>
            <person name="Jiang B."/>
            <person name="Denning D.W."/>
            <person name="Nierman W.C."/>
        </authorList>
    </citation>
    <scope>NUCLEOTIDE SEQUENCE [LARGE SCALE GENOMIC DNA]</scope>
    <source>
        <strain evidence="2">ATCC 1007 / CBS 513.65 / DSM 816 / NCTC 3887 / NRRL 1</strain>
    </source>
</reference>
<dbReference type="SUPFAM" id="SSF53335">
    <property type="entry name" value="S-adenosyl-L-methionine-dependent methyltransferases"/>
    <property type="match status" value="1"/>
</dbReference>
<evidence type="ECO:0008006" key="3">
    <source>
        <dbReference type="Google" id="ProtNLM"/>
    </source>
</evidence>
<dbReference type="HOGENOM" id="CLU_010595_3_0_1"/>
<dbReference type="VEuPathDB" id="FungiDB:ACLA_009200"/>
<keyword evidence="2" id="KW-1185">Reference proteome</keyword>
<sequence>MGSFEEREIEIVIENDRRYCNETYFMPNDEPEQTRLNIIHQVYLLLLEGSLTSVPITQNAPRILDIGTGPGDWAIEMSGMYPNATIVASDIGVFDGGLNDLDLPNVSFQLDDARRVWAYTEPFDLVHIRGLSGAFQDWNFIYQQAFQHLAPGGYIEVADTDPAADTVTLTHLDNSYFRDYTSAIRSAAEVAGSSRDLSHLRPCILSAAGFVDVQVTERTVPIGLWPEDPHEKTMGKMVLIALLEGLEAYGLRQLTATRNWTAEGVRDLCAKIKREIMMADKMTARVKIITGRKPISCAPVKEQQRNSLLKRVFDTVD</sequence>
<dbReference type="EMBL" id="DS027049">
    <property type="protein sequence ID" value="EAW12500.1"/>
    <property type="molecule type" value="Genomic_DNA"/>
</dbReference>
<dbReference type="Proteomes" id="UP000006701">
    <property type="component" value="Unassembled WGS sequence"/>
</dbReference>
<dbReference type="KEGG" id="act:ACLA_009200"/>
<dbReference type="OMA" id="DWAIEMS"/>
<dbReference type="InterPro" id="IPR029063">
    <property type="entry name" value="SAM-dependent_MTases_sf"/>
</dbReference>
<evidence type="ECO:0000313" key="1">
    <source>
        <dbReference type="EMBL" id="EAW12500.1"/>
    </source>
</evidence>
<protein>
    <recommendedName>
        <fullName evidence="3">TAM domain methyltransferase</fullName>
    </recommendedName>
</protein>
<dbReference type="AlphaFoldDB" id="A1C9T2"/>
<accession>A1C9T2</accession>
<dbReference type="OrthoDB" id="2013972at2759"/>
<evidence type="ECO:0000313" key="2">
    <source>
        <dbReference type="Proteomes" id="UP000006701"/>
    </source>
</evidence>
<dbReference type="PANTHER" id="PTHR43591:SF10">
    <property type="entry name" value="ABC TRANSMEMBRANE TYPE-1 DOMAIN-CONTAINING PROTEIN-RELATED"/>
    <property type="match status" value="1"/>
</dbReference>
<dbReference type="eggNOG" id="ENOG502SN28">
    <property type="taxonomic scope" value="Eukaryota"/>
</dbReference>
<dbReference type="GeneID" id="4706263"/>
<dbReference type="CDD" id="cd02440">
    <property type="entry name" value="AdoMet_MTases"/>
    <property type="match status" value="1"/>
</dbReference>
<gene>
    <name evidence="1" type="ORF">ACLA_009200</name>
</gene>
<dbReference type="RefSeq" id="XP_001273926.1">
    <property type="nucleotide sequence ID" value="XM_001273925.1"/>
</dbReference>
<name>A1C9T2_ASPCL</name>